<evidence type="ECO:0000256" key="1">
    <source>
        <dbReference type="ARBA" id="ARBA00012452"/>
    </source>
</evidence>
<evidence type="ECO:0000256" key="4">
    <source>
        <dbReference type="RuleBase" id="RU003494"/>
    </source>
</evidence>
<feature type="domain" description="GST C-terminal" evidence="6">
    <location>
        <begin position="88"/>
        <end position="218"/>
    </location>
</feature>
<dbReference type="AlphaFoldDB" id="A0A835I276"/>
<dbReference type="SUPFAM" id="SSF47616">
    <property type="entry name" value="GST C-terminal domain-like"/>
    <property type="match status" value="1"/>
</dbReference>
<dbReference type="PROSITE" id="PS50404">
    <property type="entry name" value="GST_NTER"/>
    <property type="match status" value="1"/>
</dbReference>
<dbReference type="GO" id="GO:0004364">
    <property type="term" value="F:glutathione transferase activity"/>
    <property type="evidence" value="ECO:0007669"/>
    <property type="project" value="UniProtKB-EC"/>
</dbReference>
<dbReference type="Gene3D" id="1.20.1050.10">
    <property type="match status" value="1"/>
</dbReference>
<dbReference type="InterPro" id="IPR045073">
    <property type="entry name" value="Omega/Tau-like"/>
</dbReference>
<dbReference type="PANTHER" id="PTHR11260">
    <property type="entry name" value="GLUTATHIONE S-TRANSFERASE, GST, SUPERFAMILY, GST DOMAIN CONTAINING"/>
    <property type="match status" value="1"/>
</dbReference>
<organism evidence="7 8">
    <name type="scientific">Coptis chinensis</name>
    <dbReference type="NCBI Taxonomy" id="261450"/>
    <lineage>
        <taxon>Eukaryota</taxon>
        <taxon>Viridiplantae</taxon>
        <taxon>Streptophyta</taxon>
        <taxon>Embryophyta</taxon>
        <taxon>Tracheophyta</taxon>
        <taxon>Spermatophyta</taxon>
        <taxon>Magnoliopsida</taxon>
        <taxon>Ranunculales</taxon>
        <taxon>Ranunculaceae</taxon>
        <taxon>Coptidoideae</taxon>
        <taxon>Coptis</taxon>
    </lineage>
</organism>
<dbReference type="Pfam" id="PF00043">
    <property type="entry name" value="GST_C"/>
    <property type="match status" value="1"/>
</dbReference>
<dbReference type="InterPro" id="IPR036282">
    <property type="entry name" value="Glutathione-S-Trfase_C_sf"/>
</dbReference>
<evidence type="ECO:0000256" key="3">
    <source>
        <dbReference type="ARBA" id="ARBA00047960"/>
    </source>
</evidence>
<evidence type="ECO:0000256" key="2">
    <source>
        <dbReference type="ARBA" id="ARBA00022679"/>
    </source>
</evidence>
<dbReference type="InterPro" id="IPR010987">
    <property type="entry name" value="Glutathione-S-Trfase_C-like"/>
</dbReference>
<dbReference type="CDD" id="cd03058">
    <property type="entry name" value="GST_N_Tau"/>
    <property type="match status" value="1"/>
</dbReference>
<dbReference type="SFLD" id="SFLDS00019">
    <property type="entry name" value="Glutathione_Transferase_(cytos"/>
    <property type="match status" value="1"/>
</dbReference>
<comment type="similarity">
    <text evidence="4">Belongs to the GST superfamily.</text>
</comment>
<dbReference type="EMBL" id="JADFTS010000004">
    <property type="protein sequence ID" value="KAF9609209.1"/>
    <property type="molecule type" value="Genomic_DNA"/>
</dbReference>
<dbReference type="InterPro" id="IPR004046">
    <property type="entry name" value="GST_C"/>
</dbReference>
<dbReference type="GO" id="GO:0006749">
    <property type="term" value="P:glutathione metabolic process"/>
    <property type="evidence" value="ECO:0007669"/>
    <property type="project" value="InterPro"/>
</dbReference>
<dbReference type="GO" id="GO:0005737">
    <property type="term" value="C:cytoplasm"/>
    <property type="evidence" value="ECO:0007669"/>
    <property type="project" value="TreeGrafter"/>
</dbReference>
<accession>A0A835I276</accession>
<dbReference type="InterPro" id="IPR004045">
    <property type="entry name" value="Glutathione_S-Trfase_N"/>
</dbReference>
<dbReference type="InterPro" id="IPR045074">
    <property type="entry name" value="GST_C_Tau"/>
</dbReference>
<dbReference type="InterPro" id="IPR036249">
    <property type="entry name" value="Thioredoxin-like_sf"/>
</dbReference>
<keyword evidence="8" id="KW-1185">Reference proteome</keyword>
<dbReference type="PROSITE" id="PS50405">
    <property type="entry name" value="GST_CTER"/>
    <property type="match status" value="1"/>
</dbReference>
<name>A0A835I276_9MAGN</name>
<protein>
    <recommendedName>
        <fullName evidence="1">glutathione transferase</fullName>
        <ecNumber evidence="1">2.5.1.18</ecNumber>
    </recommendedName>
</protein>
<dbReference type="Proteomes" id="UP000631114">
    <property type="component" value="Unassembled WGS sequence"/>
</dbReference>
<proteinExistence type="inferred from homology"/>
<evidence type="ECO:0000259" key="6">
    <source>
        <dbReference type="PROSITE" id="PS50405"/>
    </source>
</evidence>
<dbReference type="FunFam" id="3.40.30.10:FF:000014">
    <property type="entry name" value="Tau class glutathione S-transferase"/>
    <property type="match status" value="1"/>
</dbReference>
<feature type="domain" description="GST N-terminal" evidence="5">
    <location>
        <begin position="4"/>
        <end position="83"/>
    </location>
</feature>
<dbReference type="OrthoDB" id="4951845at2759"/>
<dbReference type="Pfam" id="PF02798">
    <property type="entry name" value="GST_N"/>
    <property type="match status" value="1"/>
</dbReference>
<dbReference type="SFLD" id="SFLDG00358">
    <property type="entry name" value="Main_(cytGST)"/>
    <property type="match status" value="1"/>
</dbReference>
<dbReference type="EC" id="2.5.1.18" evidence="1"/>
<gene>
    <name evidence="7" type="ORF">IFM89_014050</name>
</gene>
<dbReference type="SFLD" id="SFLDG01152">
    <property type="entry name" value="Main.3:_Omega-_and_Tau-like"/>
    <property type="match status" value="1"/>
</dbReference>
<dbReference type="SUPFAM" id="SSF52833">
    <property type="entry name" value="Thioredoxin-like"/>
    <property type="match status" value="1"/>
</dbReference>
<dbReference type="InterPro" id="IPR040079">
    <property type="entry name" value="Glutathione_S-Trfase"/>
</dbReference>
<dbReference type="PANTHER" id="PTHR11260:SF474">
    <property type="entry name" value="GLUTATHIONE TRANSFERASE"/>
    <property type="match status" value="1"/>
</dbReference>
<evidence type="ECO:0000259" key="5">
    <source>
        <dbReference type="PROSITE" id="PS50404"/>
    </source>
</evidence>
<dbReference type="Gene3D" id="3.40.30.10">
    <property type="entry name" value="Glutaredoxin"/>
    <property type="match status" value="1"/>
</dbReference>
<reference evidence="7 8" key="1">
    <citation type="submission" date="2020-10" db="EMBL/GenBank/DDBJ databases">
        <title>The Coptis chinensis genome and diversification of protoberbering-type alkaloids.</title>
        <authorList>
            <person name="Wang B."/>
            <person name="Shu S."/>
            <person name="Song C."/>
            <person name="Liu Y."/>
        </authorList>
    </citation>
    <scope>NUCLEOTIDE SEQUENCE [LARGE SCALE GENOMIC DNA]</scope>
    <source>
        <strain evidence="7">HL-2020</strain>
        <tissue evidence="7">Leaf</tissue>
    </source>
</reference>
<evidence type="ECO:0000313" key="8">
    <source>
        <dbReference type="Proteomes" id="UP000631114"/>
    </source>
</evidence>
<comment type="catalytic activity">
    <reaction evidence="3">
        <text>RX + glutathione = an S-substituted glutathione + a halide anion + H(+)</text>
        <dbReference type="Rhea" id="RHEA:16437"/>
        <dbReference type="ChEBI" id="CHEBI:15378"/>
        <dbReference type="ChEBI" id="CHEBI:16042"/>
        <dbReference type="ChEBI" id="CHEBI:17792"/>
        <dbReference type="ChEBI" id="CHEBI:57925"/>
        <dbReference type="ChEBI" id="CHEBI:90779"/>
        <dbReference type="EC" id="2.5.1.18"/>
    </reaction>
</comment>
<sequence>MEKQEVKLLGSSISPFVRRIEWALKLKGIEYEYSEENLQNKSDLFLESNPVYKKVPVLIHGGKPICESLVILEYIDEIWPQNRLLPEDPYEKAIVRFWANYAEDKLMQGIRNVLMSEGEEQAKGVKQVTAALHIIDAEMKSITKFFGGETIGYLDIVLGLTVLWLEVVDEVSSESKMFDLQSFPSYSKWMEAVKDLPLIKDNLPAKDILYREEQITLTVVPSIDNTKVE</sequence>
<keyword evidence="2" id="KW-0808">Transferase</keyword>
<evidence type="ECO:0000313" key="7">
    <source>
        <dbReference type="EMBL" id="KAF9609209.1"/>
    </source>
</evidence>
<comment type="caution">
    <text evidence="7">The sequence shown here is derived from an EMBL/GenBank/DDBJ whole genome shotgun (WGS) entry which is preliminary data.</text>
</comment>
<dbReference type="CDD" id="cd03185">
    <property type="entry name" value="GST_C_Tau"/>
    <property type="match status" value="1"/>
</dbReference>